<evidence type="ECO:0000256" key="1">
    <source>
        <dbReference type="ARBA" id="ARBA00000971"/>
    </source>
</evidence>
<sequence>MSETTIAQNVVARVHYTGTLPDTGEVFDSSEGRDPLTYLVGHGQMIPGFEEEMMGAAQGERREFTLEPERAYGHPLQELITDFPKAEFAQIEESGVEIEAGMTLVAQTFQGPAPFMVTAVNEDTITADFNHAMAGKTLCFSVEVVEVRPATEEEISHGHAHGPGGVGH</sequence>
<evidence type="ECO:0000256" key="7">
    <source>
        <dbReference type="ARBA" id="ARBA00023235"/>
    </source>
</evidence>
<keyword evidence="6" id="KW-0143">Chaperone</keyword>
<dbReference type="GO" id="GO:0042026">
    <property type="term" value="P:protein refolding"/>
    <property type="evidence" value="ECO:0007669"/>
    <property type="project" value="UniProtKB-ARBA"/>
</dbReference>
<feature type="domain" description="PPIase FKBP-type" evidence="10">
    <location>
        <begin position="9"/>
        <end position="99"/>
    </location>
</feature>
<dbReference type="GO" id="GO:0005737">
    <property type="term" value="C:cytoplasm"/>
    <property type="evidence" value="ECO:0007669"/>
    <property type="project" value="UniProtKB-SubCell"/>
</dbReference>
<organism evidence="11">
    <name type="scientific">uncultured archaeon MedDCM-OCT-S04-C14</name>
    <dbReference type="NCBI Taxonomy" id="743084"/>
    <lineage>
        <taxon>Archaea</taxon>
        <taxon>environmental samples</taxon>
    </lineage>
</organism>
<comment type="subcellular location">
    <subcellularLocation>
        <location evidence="2">Cytoplasm</location>
    </subcellularLocation>
</comment>
<evidence type="ECO:0000256" key="4">
    <source>
        <dbReference type="ARBA" id="ARBA00022490"/>
    </source>
</evidence>
<evidence type="ECO:0000313" key="11">
    <source>
        <dbReference type="EMBL" id="ADD92947.1"/>
    </source>
</evidence>
<evidence type="ECO:0000256" key="2">
    <source>
        <dbReference type="ARBA" id="ARBA00004496"/>
    </source>
</evidence>
<dbReference type="EC" id="5.2.1.8" evidence="9"/>
<dbReference type="PROSITE" id="PS50059">
    <property type="entry name" value="FKBP_PPIASE"/>
    <property type="match status" value="1"/>
</dbReference>
<dbReference type="PANTHER" id="PTHR47861">
    <property type="entry name" value="FKBP-TYPE PEPTIDYL-PROLYL CIS-TRANS ISOMERASE SLYD"/>
    <property type="match status" value="1"/>
</dbReference>
<dbReference type="Gene3D" id="3.10.50.40">
    <property type="match status" value="1"/>
</dbReference>
<name>D6PB46_9ARCH</name>
<dbReference type="PANTHER" id="PTHR47861:SF3">
    <property type="entry name" value="FKBP-TYPE PEPTIDYL-PROLYL CIS-TRANS ISOMERASE SLYD"/>
    <property type="match status" value="1"/>
</dbReference>
<dbReference type="InterPro" id="IPR046357">
    <property type="entry name" value="PPIase_dom_sf"/>
</dbReference>
<evidence type="ECO:0000259" key="10">
    <source>
        <dbReference type="PROSITE" id="PS50059"/>
    </source>
</evidence>
<comment type="similarity">
    <text evidence="3 9">Belongs to the FKBP-type PPIase family.</text>
</comment>
<dbReference type="GO" id="GO:0003755">
    <property type="term" value="F:peptidyl-prolyl cis-trans isomerase activity"/>
    <property type="evidence" value="ECO:0007669"/>
    <property type="project" value="UniProtKB-UniRule"/>
</dbReference>
<keyword evidence="7 8" id="KW-0413">Isomerase</keyword>
<evidence type="ECO:0000256" key="3">
    <source>
        <dbReference type="ARBA" id="ARBA00006577"/>
    </source>
</evidence>
<dbReference type="AlphaFoldDB" id="D6PB46"/>
<comment type="catalytic activity">
    <reaction evidence="1 8 9">
        <text>[protein]-peptidylproline (omega=180) = [protein]-peptidylproline (omega=0)</text>
        <dbReference type="Rhea" id="RHEA:16237"/>
        <dbReference type="Rhea" id="RHEA-COMP:10747"/>
        <dbReference type="Rhea" id="RHEA-COMP:10748"/>
        <dbReference type="ChEBI" id="CHEBI:83833"/>
        <dbReference type="ChEBI" id="CHEBI:83834"/>
        <dbReference type="EC" id="5.2.1.8"/>
    </reaction>
</comment>
<keyword evidence="4" id="KW-0963">Cytoplasm</keyword>
<dbReference type="SUPFAM" id="SSF54534">
    <property type="entry name" value="FKBP-like"/>
    <property type="match status" value="1"/>
</dbReference>
<protein>
    <recommendedName>
        <fullName evidence="9">Peptidyl-prolyl cis-trans isomerase</fullName>
        <ecNumber evidence="9">5.2.1.8</ecNumber>
    </recommendedName>
</protein>
<reference evidence="11" key="1">
    <citation type="journal article" date="2010" name="ISME J.">
        <title>Metagenome of the Mediterranean deep chlorophyll maximum studied by direct and fosmid library 454 pyrosequencing.</title>
        <authorList>
            <person name="Ghai R."/>
            <person name="Martin-Cuadrado A.B."/>
            <person name="Molto A.G."/>
            <person name="Heredia I.G."/>
            <person name="Cabrera R."/>
            <person name="Martin J."/>
            <person name="Verdu M."/>
            <person name="Deschamps P."/>
            <person name="Moreira D."/>
            <person name="Lopez-Garcia P."/>
            <person name="Mira A."/>
            <person name="Rodriguez-Valera F."/>
        </authorList>
    </citation>
    <scope>NUCLEOTIDE SEQUENCE</scope>
</reference>
<dbReference type="EMBL" id="GU942958">
    <property type="protein sequence ID" value="ADD92947.1"/>
    <property type="molecule type" value="Genomic_DNA"/>
</dbReference>
<evidence type="ECO:0000256" key="6">
    <source>
        <dbReference type="ARBA" id="ARBA00023186"/>
    </source>
</evidence>
<evidence type="ECO:0000256" key="8">
    <source>
        <dbReference type="PROSITE-ProRule" id="PRU00277"/>
    </source>
</evidence>
<evidence type="ECO:0000256" key="5">
    <source>
        <dbReference type="ARBA" id="ARBA00023110"/>
    </source>
</evidence>
<evidence type="ECO:0000256" key="9">
    <source>
        <dbReference type="RuleBase" id="RU003915"/>
    </source>
</evidence>
<dbReference type="Pfam" id="PF00254">
    <property type="entry name" value="FKBP_C"/>
    <property type="match status" value="1"/>
</dbReference>
<accession>D6PB46</accession>
<proteinExistence type="inferred from homology"/>
<dbReference type="InterPro" id="IPR001179">
    <property type="entry name" value="PPIase_FKBP_dom"/>
</dbReference>
<keyword evidence="5 8" id="KW-0697">Rotamase</keyword>